<reference evidence="1" key="1">
    <citation type="submission" date="2020-01" db="EMBL/GenBank/DDBJ databases">
        <authorList>
            <person name="Feng Z.H.Z."/>
        </authorList>
    </citation>
    <scope>NUCLEOTIDE SEQUENCE</scope>
    <source>
        <strain evidence="1">CBS107.38</strain>
    </source>
</reference>
<dbReference type="AlphaFoldDB" id="A0A8H7B787"/>
<evidence type="ECO:0000313" key="2">
    <source>
        <dbReference type="Proteomes" id="UP000596902"/>
    </source>
</evidence>
<accession>A0A8H7B787</accession>
<evidence type="ECO:0000313" key="1">
    <source>
        <dbReference type="EMBL" id="KAF7678846.1"/>
    </source>
</evidence>
<gene>
    <name evidence="1" type="ORF">GT037_002594</name>
</gene>
<dbReference type="RefSeq" id="XP_038788919.1">
    <property type="nucleotide sequence ID" value="XM_038927641.1"/>
</dbReference>
<comment type="caution">
    <text evidence="1">The sequence shown here is derived from an EMBL/GenBank/DDBJ whole genome shotgun (WGS) entry which is preliminary data.</text>
</comment>
<dbReference type="Proteomes" id="UP000596902">
    <property type="component" value="Unassembled WGS sequence"/>
</dbReference>
<keyword evidence="2" id="KW-1185">Reference proteome</keyword>
<proteinExistence type="predicted"/>
<organism evidence="1 2">
    <name type="scientific">Alternaria burnsii</name>
    <dbReference type="NCBI Taxonomy" id="1187904"/>
    <lineage>
        <taxon>Eukaryota</taxon>
        <taxon>Fungi</taxon>
        <taxon>Dikarya</taxon>
        <taxon>Ascomycota</taxon>
        <taxon>Pezizomycotina</taxon>
        <taxon>Dothideomycetes</taxon>
        <taxon>Pleosporomycetidae</taxon>
        <taxon>Pleosporales</taxon>
        <taxon>Pleosporineae</taxon>
        <taxon>Pleosporaceae</taxon>
        <taxon>Alternaria</taxon>
        <taxon>Alternaria sect. Alternaria</taxon>
    </lineage>
</organism>
<protein>
    <submittedName>
        <fullName evidence="1">Uncharacterized protein</fullName>
    </submittedName>
</protein>
<name>A0A8H7B787_9PLEO</name>
<reference evidence="1" key="2">
    <citation type="submission" date="2020-08" db="EMBL/GenBank/DDBJ databases">
        <title>Draft Genome Sequence of Cumin Blight Pathogen Alternaria burnsii.</title>
        <authorList>
            <person name="Feng Z."/>
        </authorList>
    </citation>
    <scope>NUCLEOTIDE SEQUENCE</scope>
    <source>
        <strain evidence="1">CBS107.38</strain>
    </source>
</reference>
<dbReference type="GeneID" id="62200819"/>
<sequence length="56" mass="6275">MPQSLVQEGKYGDPPRTVCELAAWFDGKTKGRLKPEVLTWDGKIAKVPMNESGDIW</sequence>
<dbReference type="EMBL" id="JAAABM010000003">
    <property type="protein sequence ID" value="KAF7678846.1"/>
    <property type="molecule type" value="Genomic_DNA"/>
</dbReference>